<dbReference type="GO" id="GO:0003677">
    <property type="term" value="F:DNA binding"/>
    <property type="evidence" value="ECO:0007669"/>
    <property type="project" value="InterPro"/>
</dbReference>
<dbReference type="PROSITE" id="PS01359">
    <property type="entry name" value="ZF_PHD_1"/>
    <property type="match status" value="2"/>
</dbReference>
<reference evidence="8 9" key="1">
    <citation type="journal article" date="2015" name="Genome Biol. Evol.">
        <title>Comparative Genomics of a Bacterivorous Green Alga Reveals Evolutionary Causalities and Consequences of Phago-Mixotrophic Mode of Nutrition.</title>
        <authorList>
            <person name="Burns J.A."/>
            <person name="Paasch A."/>
            <person name="Narechania A."/>
            <person name="Kim E."/>
        </authorList>
    </citation>
    <scope>NUCLEOTIDE SEQUENCE [LARGE SCALE GENOMIC DNA]</scope>
    <source>
        <strain evidence="8 9">PLY_AMNH</strain>
    </source>
</reference>
<feature type="non-terminal residue" evidence="8">
    <location>
        <position position="677"/>
    </location>
</feature>
<evidence type="ECO:0000313" key="8">
    <source>
        <dbReference type="EMBL" id="KAK3285228.1"/>
    </source>
</evidence>
<dbReference type="InterPro" id="IPR001965">
    <property type="entry name" value="Znf_PHD"/>
</dbReference>
<dbReference type="EMBL" id="LGRX02001912">
    <property type="protein sequence ID" value="KAK3285228.1"/>
    <property type="molecule type" value="Genomic_DNA"/>
</dbReference>
<evidence type="ECO:0000256" key="3">
    <source>
        <dbReference type="ARBA" id="ARBA00022833"/>
    </source>
</evidence>
<feature type="compositionally biased region" description="Acidic residues" evidence="5">
    <location>
        <begin position="29"/>
        <end position="41"/>
    </location>
</feature>
<dbReference type="InterPro" id="IPR011011">
    <property type="entry name" value="Znf_FYVE_PHD"/>
</dbReference>
<evidence type="ECO:0000256" key="5">
    <source>
        <dbReference type="SAM" id="MobiDB-lite"/>
    </source>
</evidence>
<dbReference type="Gene3D" id="3.30.40.10">
    <property type="entry name" value="Zinc/RING finger domain, C3HC4 (zinc finger)"/>
    <property type="match status" value="2"/>
</dbReference>
<keyword evidence="1" id="KW-0479">Metal-binding</keyword>
<gene>
    <name evidence="8" type="ORF">CYMTET_7158</name>
</gene>
<dbReference type="Proteomes" id="UP001190700">
    <property type="component" value="Unassembled WGS sequence"/>
</dbReference>
<dbReference type="PROSITE" id="PS51011">
    <property type="entry name" value="ARID"/>
    <property type="match status" value="1"/>
</dbReference>
<dbReference type="AlphaFoldDB" id="A0AAE0LHA0"/>
<dbReference type="InterPro" id="IPR013083">
    <property type="entry name" value="Znf_RING/FYVE/PHD"/>
</dbReference>
<dbReference type="Gene3D" id="1.25.40.20">
    <property type="entry name" value="Ankyrin repeat-containing domain"/>
    <property type="match status" value="1"/>
</dbReference>
<dbReference type="InterPro" id="IPR001606">
    <property type="entry name" value="ARID_dom"/>
</dbReference>
<keyword evidence="3" id="KW-0862">Zinc</keyword>
<dbReference type="GO" id="GO:0005634">
    <property type="term" value="C:nucleus"/>
    <property type="evidence" value="ECO:0007669"/>
    <property type="project" value="TreeGrafter"/>
</dbReference>
<dbReference type="InterPro" id="IPR036431">
    <property type="entry name" value="ARID_dom_sf"/>
</dbReference>
<dbReference type="SUPFAM" id="SSF48403">
    <property type="entry name" value="Ankyrin repeat"/>
    <property type="match status" value="1"/>
</dbReference>
<dbReference type="PANTHER" id="PTHR46309:SF1">
    <property type="entry name" value="PHD FINGER PROTEIN 12"/>
    <property type="match status" value="1"/>
</dbReference>
<dbReference type="GO" id="GO:0008270">
    <property type="term" value="F:zinc ion binding"/>
    <property type="evidence" value="ECO:0007669"/>
    <property type="project" value="UniProtKB-KW"/>
</dbReference>
<feature type="domain" description="ARID" evidence="7">
    <location>
        <begin position="181"/>
        <end position="282"/>
    </location>
</feature>
<dbReference type="PANTHER" id="PTHR46309">
    <property type="entry name" value="PHD FINGER PROTEIN 12"/>
    <property type="match status" value="1"/>
</dbReference>
<feature type="region of interest" description="Disordered" evidence="5">
    <location>
        <begin position="303"/>
        <end position="334"/>
    </location>
</feature>
<feature type="domain" description="PHD-type" evidence="6">
    <location>
        <begin position="41"/>
        <end position="93"/>
    </location>
</feature>
<dbReference type="SUPFAM" id="SSF46774">
    <property type="entry name" value="ARID-like"/>
    <property type="match status" value="1"/>
</dbReference>
<dbReference type="SMART" id="SM00249">
    <property type="entry name" value="PHD"/>
    <property type="match status" value="2"/>
</dbReference>
<name>A0AAE0LHA0_9CHLO</name>
<dbReference type="Pfam" id="PF00628">
    <property type="entry name" value="PHD"/>
    <property type="match status" value="2"/>
</dbReference>
<proteinExistence type="predicted"/>
<evidence type="ECO:0000256" key="1">
    <source>
        <dbReference type="ARBA" id="ARBA00022723"/>
    </source>
</evidence>
<feature type="region of interest" description="Disordered" evidence="5">
    <location>
        <begin position="95"/>
        <end position="134"/>
    </location>
</feature>
<evidence type="ECO:0000259" key="7">
    <source>
        <dbReference type="PROSITE" id="PS51011"/>
    </source>
</evidence>
<accession>A0AAE0LHA0</accession>
<keyword evidence="9" id="KW-1185">Reference proteome</keyword>
<dbReference type="InterPro" id="IPR036770">
    <property type="entry name" value="Ankyrin_rpt-contain_sf"/>
</dbReference>
<comment type="caution">
    <text evidence="8">The sequence shown here is derived from an EMBL/GenBank/DDBJ whole genome shotgun (WGS) entry which is preliminary data.</text>
</comment>
<keyword evidence="2 4" id="KW-0863">Zinc-finger</keyword>
<dbReference type="InterPro" id="IPR019787">
    <property type="entry name" value="Znf_PHD-finger"/>
</dbReference>
<feature type="compositionally biased region" description="Basic and acidic residues" evidence="5">
    <location>
        <begin position="1"/>
        <end position="15"/>
    </location>
</feature>
<dbReference type="PROSITE" id="PS50016">
    <property type="entry name" value="ZF_PHD_2"/>
    <property type="match status" value="2"/>
</dbReference>
<evidence type="ECO:0000256" key="4">
    <source>
        <dbReference type="PROSITE-ProRule" id="PRU00146"/>
    </source>
</evidence>
<dbReference type="GO" id="GO:0006357">
    <property type="term" value="P:regulation of transcription by RNA polymerase II"/>
    <property type="evidence" value="ECO:0007669"/>
    <property type="project" value="TreeGrafter"/>
</dbReference>
<dbReference type="SUPFAM" id="SSF57903">
    <property type="entry name" value="FYVE/PHD zinc finger"/>
    <property type="match status" value="2"/>
</dbReference>
<evidence type="ECO:0000259" key="6">
    <source>
        <dbReference type="PROSITE" id="PS50016"/>
    </source>
</evidence>
<evidence type="ECO:0000256" key="2">
    <source>
        <dbReference type="ARBA" id="ARBA00022771"/>
    </source>
</evidence>
<sequence>METARREGASNDRAKRYALMPAEEAGEQRDEEEEEEEEEDTELCRLCGSGDQKKGDLILYCDTCDERFHQRCHAPPVYKIPKGEWHCAECRARRSGAESQKGQQGDEEAPGGEVSRLGIDGGGDGGLSTAAETPKRAAQGMVGCDKARLQLKGGVAQEVDAGSGFDAGKVRAVDEAGDVLTDTESALLAELRVFQKSTRVSPPNPSRAGAVSQMLLRPLEVVRLYIAVARTGGLEAVAPHNGGWPRIVTLLQWGLQVAGCNLSRDMPKGYNRFVLPFAEHLEARGLSLPKALSADPADEAGTLQDLSCGGRAPGGPSKPAQRVTHPGDAARGADPPACESLALAVVTAEAVEDTDVCRVCGSGQEASRNRIVFCNTCDDPYHQQCHVPQVHALFKGAWHCAECRPAGNTPAPSADQYGVLPGPAGEPGAAEEPSDILRGASRGCEVPETVSWDAEMPPRPPAMAVVLAPDLEDRLQSAKQANNPTAIQQLIDQFRNRLGQDGVSRCEHVLRFVQGEVRALHAAGRHQDPCAALPAVAAEQRAFPPHDASVVDLAVEHAAPRGRHGGVAPGRRLTKCPSSHPRAYCDVTEVRALLAAVDGDVALVANRLEPELQNNFTLLARAAAEGHEGVVRALIDSAQASAGPAAFLDWVDARSPDGNTALFWACEGARVGVVDAL</sequence>
<feature type="region of interest" description="Disordered" evidence="5">
    <location>
        <begin position="1"/>
        <end position="43"/>
    </location>
</feature>
<feature type="domain" description="PHD-type" evidence="6">
    <location>
        <begin position="354"/>
        <end position="406"/>
    </location>
</feature>
<dbReference type="GO" id="GO:0003714">
    <property type="term" value="F:transcription corepressor activity"/>
    <property type="evidence" value="ECO:0007669"/>
    <property type="project" value="InterPro"/>
</dbReference>
<evidence type="ECO:0000313" key="9">
    <source>
        <dbReference type="Proteomes" id="UP001190700"/>
    </source>
</evidence>
<organism evidence="8 9">
    <name type="scientific">Cymbomonas tetramitiformis</name>
    <dbReference type="NCBI Taxonomy" id="36881"/>
    <lineage>
        <taxon>Eukaryota</taxon>
        <taxon>Viridiplantae</taxon>
        <taxon>Chlorophyta</taxon>
        <taxon>Pyramimonadophyceae</taxon>
        <taxon>Pyramimonadales</taxon>
        <taxon>Pyramimonadaceae</taxon>
        <taxon>Cymbomonas</taxon>
    </lineage>
</organism>
<protein>
    <submittedName>
        <fullName evidence="8">Uncharacterized protein</fullName>
    </submittedName>
</protein>
<dbReference type="InterPro" id="IPR042163">
    <property type="entry name" value="PHF12"/>
</dbReference>
<dbReference type="InterPro" id="IPR019786">
    <property type="entry name" value="Zinc_finger_PHD-type_CS"/>
</dbReference>